<dbReference type="InterPro" id="IPR003593">
    <property type="entry name" value="AAA+_ATPase"/>
</dbReference>
<evidence type="ECO:0000256" key="7">
    <source>
        <dbReference type="ARBA" id="ARBA00022840"/>
    </source>
</evidence>
<comment type="catalytic activity">
    <reaction evidence="15 16">
        <text>ATP + H2O = ADP + phosphate + H(+)</text>
        <dbReference type="Rhea" id="RHEA:13065"/>
        <dbReference type="ChEBI" id="CHEBI:15377"/>
        <dbReference type="ChEBI" id="CHEBI:15378"/>
        <dbReference type="ChEBI" id="CHEBI:30616"/>
        <dbReference type="ChEBI" id="CHEBI:43474"/>
        <dbReference type="ChEBI" id="CHEBI:456216"/>
        <dbReference type="EC" id="3.6.4.12"/>
    </reaction>
</comment>
<protein>
    <recommendedName>
        <fullName evidence="16">RuvB-like helicase</fullName>
        <ecNumber evidence="16">3.6.4.12</ecNumber>
    </recommendedName>
</protein>
<evidence type="ECO:0000256" key="14">
    <source>
        <dbReference type="ARBA" id="ARBA00025345"/>
    </source>
</evidence>
<dbReference type="GO" id="GO:0031011">
    <property type="term" value="C:Ino80 complex"/>
    <property type="evidence" value="ECO:0007669"/>
    <property type="project" value="UniProtKB-ARBA"/>
</dbReference>
<comment type="function">
    <text evidence="14">DNA helicase which participates in several chromatin remodeling complexes, including the SWR1 and the INO80 complexes. The SWR1 complex mediates the ATP-dependent exchange of histone H2A for the H2A variant HZT1 leading to transcriptional regulation of selected genes by chromatin remodeling. The INO80 complex remodels chromatin by shifting nucleosomes and is involved in DNA repair. Also involved in pre-rRNA processing.</text>
</comment>
<dbReference type="OrthoDB" id="10060499at2759"/>
<keyword evidence="8 16" id="KW-0156">Chromatin regulator</keyword>
<keyword evidence="13 16" id="KW-0539">Nucleus</keyword>
<dbReference type="PANTHER" id="PTHR11093">
    <property type="entry name" value="RUVB-RELATED REPTIN AND PONTIN"/>
    <property type="match status" value="1"/>
</dbReference>
<dbReference type="GO" id="GO:0005524">
    <property type="term" value="F:ATP binding"/>
    <property type="evidence" value="ECO:0007669"/>
    <property type="project" value="UniProtKB-KW"/>
</dbReference>
<comment type="subcellular location">
    <subcellularLocation>
        <location evidence="1 16">Nucleus</location>
    </subcellularLocation>
</comment>
<keyword evidence="7 16" id="KW-0067">ATP-binding</keyword>
<feature type="domain" description="AAA+ ATPase" evidence="18">
    <location>
        <begin position="79"/>
        <end position="413"/>
    </location>
</feature>
<dbReference type="InterPro" id="IPR027238">
    <property type="entry name" value="RuvB-like"/>
</dbReference>
<dbReference type="FunFam" id="1.10.8.60:FF:000010">
    <property type="entry name" value="RuvB-like helicase"/>
    <property type="match status" value="1"/>
</dbReference>
<evidence type="ECO:0000256" key="16">
    <source>
        <dbReference type="RuleBase" id="RU363048"/>
    </source>
</evidence>
<dbReference type="InterPro" id="IPR027417">
    <property type="entry name" value="P-loop_NTPase"/>
</dbReference>
<dbReference type="Gene3D" id="2.40.50.360">
    <property type="entry name" value="RuvB-like helicase, domain II"/>
    <property type="match status" value="1"/>
</dbReference>
<evidence type="ECO:0000313" key="19">
    <source>
        <dbReference type="EMBL" id="ETS59756.1"/>
    </source>
</evidence>
<evidence type="ECO:0000256" key="17">
    <source>
        <dbReference type="SAM" id="MobiDB-lite"/>
    </source>
</evidence>
<evidence type="ECO:0000256" key="13">
    <source>
        <dbReference type="ARBA" id="ARBA00023242"/>
    </source>
</evidence>
<evidence type="ECO:0000256" key="1">
    <source>
        <dbReference type="ARBA" id="ARBA00004123"/>
    </source>
</evidence>
<dbReference type="AlphaFoldDB" id="W3VGB5"/>
<dbReference type="InterPro" id="IPR010339">
    <property type="entry name" value="TIP49_P-loop"/>
</dbReference>
<proteinExistence type="inferred from homology"/>
<evidence type="ECO:0000256" key="4">
    <source>
        <dbReference type="ARBA" id="ARBA00022763"/>
    </source>
</evidence>
<dbReference type="Gene3D" id="1.10.8.60">
    <property type="match status" value="1"/>
</dbReference>
<dbReference type="SMART" id="SM00382">
    <property type="entry name" value="AAA"/>
    <property type="match status" value="1"/>
</dbReference>
<keyword evidence="9 16" id="KW-0805">Transcription regulation</keyword>
<dbReference type="InterPro" id="IPR041048">
    <property type="entry name" value="RuvB-like_C"/>
</dbReference>
<dbReference type="InterPro" id="IPR042487">
    <property type="entry name" value="RuvBL1/2_DNA/RNA_bd_dom"/>
</dbReference>
<keyword evidence="5 16" id="KW-0378">Hydrolase</keyword>
<evidence type="ECO:0000256" key="9">
    <source>
        <dbReference type="ARBA" id="ARBA00023015"/>
    </source>
</evidence>
<dbReference type="FunFam" id="2.40.50.360:FF:000001">
    <property type="entry name" value="RuvB-like helicase"/>
    <property type="match status" value="1"/>
</dbReference>
<comment type="similarity">
    <text evidence="2 16">Belongs to the RuvB family.</text>
</comment>
<name>W3VGB5_MOEAP</name>
<reference evidence="19 20" key="1">
    <citation type="journal article" date="2014" name="Genome Announc.">
        <title>Genome sequence of the basidiomycetous fungus Pseudozyma aphidis DSM70725, an efficient producer of biosurfactant mannosylerythritol lipids.</title>
        <authorList>
            <person name="Lorenz S."/>
            <person name="Guenther M."/>
            <person name="Grumaz C."/>
            <person name="Rupp S."/>
            <person name="Zibek S."/>
            <person name="Sohn K."/>
        </authorList>
    </citation>
    <scope>NUCLEOTIDE SEQUENCE [LARGE SCALE GENOMIC DNA]</scope>
    <source>
        <strain evidence="20">ATCC 32657 / CBS 517.83 / DSM 70725 / JCM 10318 / NBRC 10182 / NRRL Y-7954 / St-0401</strain>
    </source>
</reference>
<dbReference type="SUPFAM" id="SSF52540">
    <property type="entry name" value="P-loop containing nucleoside triphosphate hydrolases"/>
    <property type="match status" value="1"/>
</dbReference>
<dbReference type="GO" id="GO:0000812">
    <property type="term" value="C:Swr1 complex"/>
    <property type="evidence" value="ECO:0007669"/>
    <property type="project" value="UniProtKB-ARBA"/>
</dbReference>
<keyword evidence="20" id="KW-1185">Reference proteome</keyword>
<accession>W3VGB5</accession>
<dbReference type="EC" id="3.6.4.12" evidence="16"/>
<evidence type="ECO:0000256" key="12">
    <source>
        <dbReference type="ARBA" id="ARBA00023204"/>
    </source>
</evidence>
<dbReference type="HOGENOM" id="CLU_028311_1_1_1"/>
<dbReference type="GO" id="GO:0006325">
    <property type="term" value="P:chromatin organization"/>
    <property type="evidence" value="ECO:0007669"/>
    <property type="project" value="UniProtKB-KW"/>
</dbReference>
<keyword evidence="10" id="KW-0010">Activator</keyword>
<evidence type="ECO:0000256" key="8">
    <source>
        <dbReference type="ARBA" id="ARBA00022853"/>
    </source>
</evidence>
<sequence length="510" mass="55410">MSSANAPTSAAPGAGPVTMDGSASGALREARIATHSHIKGLGLSDDGTALPSAQGFVGQKMAREACGLVLDLIRMKKFAGKALLLAGGPGTGKTALALAVSQELGQKVPFCPMVGSEVYSSEVKKTEVLMENFRRAIGLRVRETKEVYEGEITELTPTEAENPLSGYGKTIAHVVIALKTVKGTKQLRLDPSIYESIMKERISVGDVIYIEANTGAVKRVGRSDAYATEFDLEAEEYVPLPKGEVHKRKEVVQDVTLHDLDMANAKPQGGQDIMSVVGQLVKGRRTEVTDKLRSEINRVVDKYIEQGIAELVPGVLFIDEVHMLDMECFTYLNRALESTISPHVHMLDMECFTYLNRALESTISPHVILATNRGQCMVRGTEYEGPASGTGIVAPHGIPLDLLDRCMIVRTMPYEKDEIREVLRLRTKVEGHLIAEDALEKLTEEGVRSSLRFALQLLSPSSILAKTAGRSEITTKDIAEANELFMDARRSAKVLTATSETAEAVPMETS</sequence>
<comment type="function">
    <text evidence="16">DNA helicase participates in several chromatin remodeling complexes, including the SWR1 and the INO80 complexes.</text>
</comment>
<evidence type="ECO:0000256" key="15">
    <source>
        <dbReference type="ARBA" id="ARBA00047995"/>
    </source>
</evidence>
<dbReference type="EMBL" id="AWNI01000041">
    <property type="protein sequence ID" value="ETS59756.1"/>
    <property type="molecule type" value="Genomic_DNA"/>
</dbReference>
<evidence type="ECO:0000259" key="18">
    <source>
        <dbReference type="SMART" id="SM00382"/>
    </source>
</evidence>
<evidence type="ECO:0000256" key="3">
    <source>
        <dbReference type="ARBA" id="ARBA00022741"/>
    </source>
</evidence>
<evidence type="ECO:0000256" key="2">
    <source>
        <dbReference type="ARBA" id="ARBA00007519"/>
    </source>
</evidence>
<dbReference type="FunFam" id="3.40.50.300:FF:001455">
    <property type="entry name" value="RuvB-like helicase"/>
    <property type="match status" value="1"/>
</dbReference>
<keyword evidence="12 16" id="KW-0234">DNA repair</keyword>
<dbReference type="Pfam" id="PF17856">
    <property type="entry name" value="TIP49_C"/>
    <property type="match status" value="1"/>
</dbReference>
<keyword evidence="11 16" id="KW-0804">Transcription</keyword>
<evidence type="ECO:0000256" key="5">
    <source>
        <dbReference type="ARBA" id="ARBA00022801"/>
    </source>
</evidence>
<keyword evidence="3 16" id="KW-0547">Nucleotide-binding</keyword>
<dbReference type="Proteomes" id="UP000019462">
    <property type="component" value="Unassembled WGS sequence"/>
</dbReference>
<dbReference type="GO" id="GO:0016887">
    <property type="term" value="F:ATP hydrolysis activity"/>
    <property type="evidence" value="ECO:0007669"/>
    <property type="project" value="RHEA"/>
</dbReference>
<organism evidence="19 20">
    <name type="scientific">Moesziomyces aphidis</name>
    <name type="common">Pseudozyma aphidis</name>
    <dbReference type="NCBI Taxonomy" id="84754"/>
    <lineage>
        <taxon>Eukaryota</taxon>
        <taxon>Fungi</taxon>
        <taxon>Dikarya</taxon>
        <taxon>Basidiomycota</taxon>
        <taxon>Ustilaginomycotina</taxon>
        <taxon>Ustilaginomycetes</taxon>
        <taxon>Ustilaginales</taxon>
        <taxon>Ustilaginaceae</taxon>
        <taxon>Moesziomyces</taxon>
    </lineage>
</organism>
<dbReference type="GO" id="GO:0006281">
    <property type="term" value="P:DNA repair"/>
    <property type="evidence" value="ECO:0007669"/>
    <property type="project" value="UniProtKB-KW"/>
</dbReference>
<evidence type="ECO:0000256" key="10">
    <source>
        <dbReference type="ARBA" id="ARBA00023159"/>
    </source>
</evidence>
<dbReference type="GO" id="GO:0003678">
    <property type="term" value="F:DNA helicase activity"/>
    <property type="evidence" value="ECO:0007669"/>
    <property type="project" value="UniProtKB-EC"/>
</dbReference>
<keyword evidence="6 16" id="KW-0347">Helicase</keyword>
<evidence type="ECO:0000313" key="20">
    <source>
        <dbReference type="Proteomes" id="UP000019462"/>
    </source>
</evidence>
<keyword evidence="4 16" id="KW-0227">DNA damage</keyword>
<dbReference type="Pfam" id="PF06068">
    <property type="entry name" value="TIP49"/>
    <property type="match status" value="2"/>
</dbReference>
<evidence type="ECO:0000256" key="6">
    <source>
        <dbReference type="ARBA" id="ARBA00022806"/>
    </source>
</evidence>
<dbReference type="Gene3D" id="3.40.50.300">
    <property type="entry name" value="P-loop containing nucleotide triphosphate hydrolases"/>
    <property type="match status" value="2"/>
</dbReference>
<dbReference type="CDD" id="cd00009">
    <property type="entry name" value="AAA"/>
    <property type="match status" value="1"/>
</dbReference>
<feature type="region of interest" description="Disordered" evidence="17">
    <location>
        <begin position="1"/>
        <end position="22"/>
    </location>
</feature>
<gene>
    <name evidence="19" type="ORF">PaG_06279</name>
</gene>
<evidence type="ECO:0000256" key="11">
    <source>
        <dbReference type="ARBA" id="ARBA00023163"/>
    </source>
</evidence>
<comment type="caution">
    <text evidence="19">The sequence shown here is derived from an EMBL/GenBank/DDBJ whole genome shotgun (WGS) entry which is preliminary data.</text>
</comment>